<dbReference type="PANTHER" id="PTHR33116">
    <property type="entry name" value="REVERSE TRANSCRIPTASE ZINC-BINDING DOMAIN-CONTAINING PROTEIN-RELATED-RELATED"/>
    <property type="match status" value="1"/>
</dbReference>
<reference evidence="3" key="1">
    <citation type="submission" date="2019-03" db="EMBL/GenBank/DDBJ databases">
        <authorList>
            <person name="Mank J."/>
            <person name="Almeida P."/>
        </authorList>
    </citation>
    <scope>NUCLEOTIDE SEQUENCE</scope>
    <source>
        <strain evidence="3">78183</strain>
    </source>
</reference>
<dbReference type="Gene3D" id="3.60.10.10">
    <property type="entry name" value="Endonuclease/exonuclease/phosphatase"/>
    <property type="match status" value="1"/>
</dbReference>
<keyword evidence="1" id="KW-0472">Membrane</keyword>
<dbReference type="CDD" id="cd01650">
    <property type="entry name" value="RT_nLTR_like"/>
    <property type="match status" value="1"/>
</dbReference>
<organism evidence="3">
    <name type="scientific">Salix viminalis</name>
    <name type="common">Common osier</name>
    <name type="synonym">Basket willow</name>
    <dbReference type="NCBI Taxonomy" id="40686"/>
    <lineage>
        <taxon>Eukaryota</taxon>
        <taxon>Viridiplantae</taxon>
        <taxon>Streptophyta</taxon>
        <taxon>Embryophyta</taxon>
        <taxon>Tracheophyta</taxon>
        <taxon>Spermatophyta</taxon>
        <taxon>Magnoliopsida</taxon>
        <taxon>eudicotyledons</taxon>
        <taxon>Gunneridae</taxon>
        <taxon>Pentapetalae</taxon>
        <taxon>rosids</taxon>
        <taxon>fabids</taxon>
        <taxon>Malpighiales</taxon>
        <taxon>Salicaceae</taxon>
        <taxon>Saliceae</taxon>
        <taxon>Salix</taxon>
    </lineage>
</organism>
<dbReference type="Pfam" id="PF00078">
    <property type="entry name" value="RVT_1"/>
    <property type="match status" value="1"/>
</dbReference>
<evidence type="ECO:0000313" key="3">
    <source>
        <dbReference type="EMBL" id="VFU42610.1"/>
    </source>
</evidence>
<dbReference type="PANTHER" id="PTHR33116:SF80">
    <property type="entry name" value="REVERSE TRANSCRIPTASE ZINC-BINDING DOMAIN-CONTAINING PROTEIN"/>
    <property type="match status" value="1"/>
</dbReference>
<gene>
    <name evidence="3" type="ORF">SVIM_LOCUS257203</name>
</gene>
<dbReference type="EMBL" id="CAADRP010001585">
    <property type="protein sequence ID" value="VFU42610.1"/>
    <property type="molecule type" value="Genomic_DNA"/>
</dbReference>
<dbReference type="SUPFAM" id="SSF56219">
    <property type="entry name" value="DNase I-like"/>
    <property type="match status" value="1"/>
</dbReference>
<dbReference type="InterPro" id="IPR000477">
    <property type="entry name" value="RT_dom"/>
</dbReference>
<feature type="transmembrane region" description="Helical" evidence="1">
    <location>
        <begin position="691"/>
        <end position="711"/>
    </location>
</feature>
<dbReference type="InterPro" id="IPR036691">
    <property type="entry name" value="Endo/exonu/phosph_ase_sf"/>
</dbReference>
<protein>
    <recommendedName>
        <fullName evidence="2">Reverse transcriptase domain-containing protein</fullName>
    </recommendedName>
</protein>
<feature type="transmembrane region" description="Helical" evidence="1">
    <location>
        <begin position="573"/>
        <end position="593"/>
    </location>
</feature>
<sequence>MKKNKVDVCGLLETKLRSSKVEALQKFQLKRWKFWTNVVASSTARIIIFWNPSTVKVVFVNCSAQGVHVVISSLVSQVSFHATFVYGLYTIVDRRDLWASMRMWCPSGPWLVLGDFNSILSQDDKLNGNVVSMRHSFKFFNIWTSHVDFLTTVSENWHLNVVGSPMFTFCRKLKLVLEDKKLRLQLLNLKLAEKMFFSQKIKCAFLQDSDRAKGMDKIISLRFRNLMVFILFRRRKLELNLWSSSRTSMEPPNPPCRWMLISSALLSAPVSNDDIKTTLFGIGNDKAPGPDGYTSLFFKPVWLFIGDDLCMAINHSVISLIPKSAHDSTPNDFWPISCCNVIYKVILKLLANRLSISLGDIISPMQNAFLGGRAMADNINLVQELLRQYGKKFIHLVMQCVETTSFAIVINGNLYGFFPGKIGIRQGDPLSQYIFITCMEYFSCMLKGVSQHKAFRFHLQCKPHDITNLAFADDVMLLARGDKSSLEIFGKISGLEVNPSKSSIYFGGVGDDLRQEIIHATGFAEGSFPFKYLGVPLSPHRLLVIQFSPLLHKLQAAIQSWVGKHLSYAGRFVLLRFVLYAMVQFWISIFPLLDTVITNILRLFRNFLWTGNVQKSHSALVASKNVCLPKQEDQLVKDCGSSSSVIATMTSWSAGTGCFLANAYEHFRVKGRMIHWDRVVWEPWSLPKHCFVLWIAVLGGYYASCFGFSLVCSPCLALGFCSLENVHTSYYSHTSEQYLTEKEEEVTMSLSSCRRGRKEGDANQGAGYVDHTLGNASEFAQDPLSLPSGSITRLRAKRFKEALNGLIQEIWTDSKKTKMGLNNNQGLVHIIKAIEEGNNYAKTFHHVLTIKGHEFDEFKGCRVKAQPILSTRSWGSKPSFLLGFITIVDEVNIRRSSATVVVAKRGVVVAIAHRRDEETTNVGEDGEEEVVVGATTVKEEEGEVVVVSDDYLKVVIGGVDDEEIENYCSRRWRGRSRDGRLAHEDNSSFARFMWMMAWAVCLCLFHDGVPTLF</sequence>
<dbReference type="AlphaFoldDB" id="A0A6N2LM18"/>
<accession>A0A6N2LM18</accession>
<keyword evidence="1" id="KW-1133">Transmembrane helix</keyword>
<evidence type="ECO:0000259" key="2">
    <source>
        <dbReference type="Pfam" id="PF00078"/>
    </source>
</evidence>
<keyword evidence="1" id="KW-0812">Transmembrane</keyword>
<evidence type="ECO:0000256" key="1">
    <source>
        <dbReference type="SAM" id="Phobius"/>
    </source>
</evidence>
<feature type="domain" description="Reverse transcriptase" evidence="2">
    <location>
        <begin position="322"/>
        <end position="536"/>
    </location>
</feature>
<proteinExistence type="predicted"/>
<name>A0A6N2LM18_SALVM</name>